<evidence type="ECO:0000313" key="4">
    <source>
        <dbReference type="Proteomes" id="UP000004853"/>
    </source>
</evidence>
<gene>
    <name evidence="3" type="ORF">AXXA_02612</name>
</gene>
<keyword evidence="1" id="KW-0560">Oxidoreductase</keyword>
<comment type="caution">
    <text evidence="3">The sequence shown here is derived from an EMBL/GenBank/DDBJ whole genome shotgun (WGS) entry which is preliminary data.</text>
</comment>
<dbReference type="Gene3D" id="3.50.50.60">
    <property type="entry name" value="FAD/NAD(P)-binding domain"/>
    <property type="match status" value="1"/>
</dbReference>
<evidence type="ECO:0000259" key="2">
    <source>
        <dbReference type="Pfam" id="PF01266"/>
    </source>
</evidence>
<organism evidence="3 4">
    <name type="scientific">Achromobacter insuavis AXX-A</name>
    <dbReference type="NCBI Taxonomy" id="1003200"/>
    <lineage>
        <taxon>Bacteria</taxon>
        <taxon>Pseudomonadati</taxon>
        <taxon>Pseudomonadota</taxon>
        <taxon>Betaproteobacteria</taxon>
        <taxon>Burkholderiales</taxon>
        <taxon>Alcaligenaceae</taxon>
        <taxon>Achromobacter</taxon>
    </lineage>
</organism>
<dbReference type="InterPro" id="IPR006076">
    <property type="entry name" value="FAD-dep_OxRdtase"/>
</dbReference>
<dbReference type="InterPro" id="IPR036188">
    <property type="entry name" value="FAD/NAD-bd_sf"/>
</dbReference>
<protein>
    <submittedName>
        <fullName evidence="3">FAD dependent oxidoreductase family protein 8</fullName>
    </submittedName>
</protein>
<dbReference type="OrthoDB" id="18526at2"/>
<feature type="domain" description="FAD dependent oxidoreductase" evidence="2">
    <location>
        <begin position="21"/>
        <end position="71"/>
    </location>
</feature>
<sequence>QLDLAEARAREAIGLGPRLDPLAWLGRRPTLPDSRPMIGQAPRHPGLWLALGHQHIGFSTAPGTAQILGELMTDGGAASRHGAFRPERFL</sequence>
<evidence type="ECO:0000256" key="1">
    <source>
        <dbReference type="ARBA" id="ARBA00023002"/>
    </source>
</evidence>
<proteinExistence type="predicted"/>
<dbReference type="SUPFAM" id="SSF51905">
    <property type="entry name" value="FAD/NAD(P)-binding domain"/>
    <property type="match status" value="1"/>
</dbReference>
<accession>F7SV32</accession>
<dbReference type="EMBL" id="AFRQ01000022">
    <property type="protein sequence ID" value="EGP48050.1"/>
    <property type="molecule type" value="Genomic_DNA"/>
</dbReference>
<dbReference type="AlphaFoldDB" id="F7SV32"/>
<dbReference type="RefSeq" id="WP_006390575.1">
    <property type="nucleotide sequence ID" value="NZ_GL982453.1"/>
</dbReference>
<dbReference type="HOGENOM" id="CLU_2431892_0_0_4"/>
<reference evidence="3 4" key="1">
    <citation type="submission" date="2011-06" db="EMBL/GenBank/DDBJ databases">
        <authorList>
            <person name="Bador J."/>
            <person name="Amoureux L."/>
            <person name="Neuwirth C."/>
        </authorList>
    </citation>
    <scope>NUCLEOTIDE SEQUENCE [LARGE SCALE GENOMIC DNA]</scope>
    <source>
        <strain evidence="3 4">AXX-A</strain>
    </source>
</reference>
<evidence type="ECO:0000313" key="3">
    <source>
        <dbReference type="EMBL" id="EGP48050.1"/>
    </source>
</evidence>
<name>F7SV32_9BURK</name>
<feature type="non-terminal residue" evidence="3">
    <location>
        <position position="1"/>
    </location>
</feature>
<dbReference type="PATRIC" id="fig|1003200.3.peg.498"/>
<dbReference type="GO" id="GO:0016491">
    <property type="term" value="F:oxidoreductase activity"/>
    <property type="evidence" value="ECO:0007669"/>
    <property type="project" value="UniProtKB-KW"/>
</dbReference>
<dbReference type="Proteomes" id="UP000004853">
    <property type="component" value="Unassembled WGS sequence"/>
</dbReference>
<dbReference type="eggNOG" id="COG0665">
    <property type="taxonomic scope" value="Bacteria"/>
</dbReference>
<dbReference type="Pfam" id="PF01266">
    <property type="entry name" value="DAO"/>
    <property type="match status" value="1"/>
</dbReference>